<sequence>ATQYLDGSYYLIHSLMYHVIKKLKEIFKLITINANELDFEDETDAFNDDDMQNENKINNSINTMGLLNEVKEKIYTILCYYYSDPAPQELISALLDP</sequence>
<name>A0ACA9PES7_9GLOM</name>
<gene>
    <name evidence="1" type="ORF">SPELUC_LOCUS11466</name>
</gene>
<dbReference type="Proteomes" id="UP000789366">
    <property type="component" value="Unassembled WGS sequence"/>
</dbReference>
<organism evidence="1 2">
    <name type="scientific">Cetraspora pellucida</name>
    <dbReference type="NCBI Taxonomy" id="1433469"/>
    <lineage>
        <taxon>Eukaryota</taxon>
        <taxon>Fungi</taxon>
        <taxon>Fungi incertae sedis</taxon>
        <taxon>Mucoromycota</taxon>
        <taxon>Glomeromycotina</taxon>
        <taxon>Glomeromycetes</taxon>
        <taxon>Diversisporales</taxon>
        <taxon>Gigasporaceae</taxon>
        <taxon>Cetraspora</taxon>
    </lineage>
</organism>
<accession>A0ACA9PES7</accession>
<comment type="caution">
    <text evidence="1">The sequence shown here is derived from an EMBL/GenBank/DDBJ whole genome shotgun (WGS) entry which is preliminary data.</text>
</comment>
<proteinExistence type="predicted"/>
<evidence type="ECO:0000313" key="2">
    <source>
        <dbReference type="Proteomes" id="UP000789366"/>
    </source>
</evidence>
<keyword evidence="2" id="KW-1185">Reference proteome</keyword>
<feature type="non-terminal residue" evidence="1">
    <location>
        <position position="1"/>
    </location>
</feature>
<evidence type="ECO:0000313" key="1">
    <source>
        <dbReference type="EMBL" id="CAG8704837.1"/>
    </source>
</evidence>
<dbReference type="EMBL" id="CAJVPW010024395">
    <property type="protein sequence ID" value="CAG8704837.1"/>
    <property type="molecule type" value="Genomic_DNA"/>
</dbReference>
<protein>
    <submittedName>
        <fullName evidence="1">10683_t:CDS:1</fullName>
    </submittedName>
</protein>
<reference evidence="1" key="1">
    <citation type="submission" date="2021-06" db="EMBL/GenBank/DDBJ databases">
        <authorList>
            <person name="Kallberg Y."/>
            <person name="Tangrot J."/>
            <person name="Rosling A."/>
        </authorList>
    </citation>
    <scope>NUCLEOTIDE SEQUENCE</scope>
    <source>
        <strain evidence="1">28 12/20/2015</strain>
    </source>
</reference>